<evidence type="ECO:0000313" key="1">
    <source>
        <dbReference type="EMBL" id="CAX75522.1"/>
    </source>
</evidence>
<proteinExistence type="evidence at transcript level"/>
<organism evidence="1">
    <name type="scientific">Schistosoma japonicum</name>
    <name type="common">Blood fluke</name>
    <dbReference type="NCBI Taxonomy" id="6182"/>
    <lineage>
        <taxon>Eukaryota</taxon>
        <taxon>Metazoa</taxon>
        <taxon>Spiralia</taxon>
        <taxon>Lophotrochozoa</taxon>
        <taxon>Platyhelminthes</taxon>
        <taxon>Trematoda</taxon>
        <taxon>Digenea</taxon>
        <taxon>Strigeidida</taxon>
        <taxon>Schistosomatoidea</taxon>
        <taxon>Schistosomatidae</taxon>
        <taxon>Schistosoma</taxon>
    </lineage>
</organism>
<dbReference type="AlphaFoldDB" id="C1LLE4"/>
<protein>
    <submittedName>
        <fullName evidence="1">Hypotheticial protein</fullName>
    </submittedName>
</protein>
<name>C1LLE4_SCHJA</name>
<reference evidence="1" key="1">
    <citation type="journal article" date="2009" name="Nature">
        <title>The Schistosoma japonicum genome reveals features of host-parasite interplay.</title>
        <authorList>
            <person name="Liu F."/>
            <person name="Zhou Y."/>
            <person name="Wang Z.Q."/>
            <person name="Lu G."/>
            <person name="Zheng H."/>
            <person name="Brindley P.J."/>
            <person name="McManus D.P."/>
            <person name="Blair D."/>
            <person name="Zhang Q.H."/>
            <person name="Zhong Y."/>
            <person name="Wang S."/>
            <person name="Han Z.G."/>
            <person name="Chen Z."/>
        </authorList>
    </citation>
    <scope>NUCLEOTIDE SEQUENCE</scope>
    <source>
        <strain evidence="1">Anhui</strain>
    </source>
</reference>
<sequence length="48" mass="5536">MEDHLAHLDDVLVDLEAVVVLLVLHQWVVVDEVKQSLESLIISEFQRL</sequence>
<dbReference type="EMBL" id="FN319796">
    <property type="protein sequence ID" value="CAX75522.1"/>
    <property type="molecule type" value="mRNA"/>
</dbReference>
<reference evidence="1" key="2">
    <citation type="submission" date="2009-03" db="EMBL/GenBank/DDBJ databases">
        <authorList>
            <person name="Gang L."/>
        </authorList>
    </citation>
    <scope>NUCLEOTIDE SEQUENCE</scope>
    <source>
        <strain evidence="1">Anhui</strain>
    </source>
</reference>
<accession>C1LLE4</accession>